<dbReference type="EMBL" id="JARVWT010000010">
    <property type="protein sequence ID" value="MDH2333205.1"/>
    <property type="molecule type" value="Genomic_DNA"/>
</dbReference>
<evidence type="ECO:0000256" key="1">
    <source>
        <dbReference type="ARBA" id="ARBA00001966"/>
    </source>
</evidence>
<dbReference type="Gene3D" id="3.30.1330.90">
    <property type="entry name" value="D-3-phosphoglycerate dehydrogenase, domain 3"/>
    <property type="match status" value="1"/>
</dbReference>
<sequence length="131" mass="14449">MKSLTELYKVGSGPSSPHTMGPEKAARIFKSENEDAERFKALIYGSLAKTGKGHMTDKAIIKALSPFPTEIEFVPHADFILPHPNTIDFFAYKDGRQTTSMRAVSIGGGDIVIEGREEMLAPDVYRENSFV</sequence>
<evidence type="ECO:0000256" key="13">
    <source>
        <dbReference type="SAM" id="MobiDB-lite"/>
    </source>
</evidence>
<evidence type="ECO:0000256" key="3">
    <source>
        <dbReference type="ARBA" id="ARBA00008636"/>
    </source>
</evidence>
<evidence type="ECO:0000256" key="11">
    <source>
        <dbReference type="ARBA" id="ARBA00041766"/>
    </source>
</evidence>
<keyword evidence="5" id="KW-0312">Gluconeogenesis</keyword>
<reference evidence="15" key="1">
    <citation type="submission" date="2023-04" db="EMBL/GenBank/DDBJ databases">
        <title>Uncovering the Secrets of Slow-Growing Bacteria in Tropical Savanna Soil through Cultivation and Genomic Analysis.</title>
        <authorList>
            <person name="Goncalves O.S."/>
            <person name="Santana M.F."/>
        </authorList>
    </citation>
    <scope>NUCLEOTIDE SEQUENCE</scope>
    <source>
        <strain evidence="15">ANTI</strain>
    </source>
</reference>
<dbReference type="InterPro" id="IPR051318">
    <property type="entry name" value="Fe-S_L-Ser"/>
</dbReference>
<dbReference type="Proteomes" id="UP001229409">
    <property type="component" value="Unassembled WGS sequence"/>
</dbReference>
<dbReference type="PANTHER" id="PTHR30182">
    <property type="entry name" value="L-SERINE DEHYDRATASE"/>
    <property type="match status" value="1"/>
</dbReference>
<evidence type="ECO:0000256" key="6">
    <source>
        <dbReference type="ARBA" id="ARBA00022485"/>
    </source>
</evidence>
<evidence type="ECO:0000256" key="10">
    <source>
        <dbReference type="ARBA" id="ARBA00023239"/>
    </source>
</evidence>
<evidence type="ECO:0000259" key="14">
    <source>
        <dbReference type="Pfam" id="PF03315"/>
    </source>
</evidence>
<keyword evidence="6" id="KW-0004">4Fe-4S</keyword>
<keyword evidence="9" id="KW-0411">Iron-sulfur</keyword>
<evidence type="ECO:0000256" key="12">
    <source>
        <dbReference type="ARBA" id="ARBA00049406"/>
    </source>
</evidence>
<dbReference type="GO" id="GO:0003941">
    <property type="term" value="F:L-serine ammonia-lyase activity"/>
    <property type="evidence" value="ECO:0007669"/>
    <property type="project" value="UniProtKB-EC"/>
</dbReference>
<evidence type="ECO:0000256" key="2">
    <source>
        <dbReference type="ARBA" id="ARBA00004742"/>
    </source>
</evidence>
<keyword evidence="8" id="KW-0408">Iron</keyword>
<comment type="pathway">
    <text evidence="2">Carbohydrate biosynthesis; gluconeogenesis.</text>
</comment>
<dbReference type="AlphaFoldDB" id="A0AAP4A103"/>
<dbReference type="GO" id="GO:0046872">
    <property type="term" value="F:metal ion binding"/>
    <property type="evidence" value="ECO:0007669"/>
    <property type="project" value="UniProtKB-KW"/>
</dbReference>
<comment type="catalytic activity">
    <reaction evidence="12">
        <text>L-serine = pyruvate + NH4(+)</text>
        <dbReference type="Rhea" id="RHEA:19169"/>
        <dbReference type="ChEBI" id="CHEBI:15361"/>
        <dbReference type="ChEBI" id="CHEBI:28938"/>
        <dbReference type="ChEBI" id="CHEBI:33384"/>
        <dbReference type="EC" id="4.3.1.17"/>
    </reaction>
</comment>
<keyword evidence="7" id="KW-0479">Metal-binding</keyword>
<dbReference type="Pfam" id="PF03315">
    <property type="entry name" value="SDH_beta"/>
    <property type="match status" value="1"/>
</dbReference>
<protein>
    <recommendedName>
        <fullName evidence="4">L-serine ammonia-lyase</fullName>
        <ecNumber evidence="4">4.3.1.17</ecNumber>
    </recommendedName>
    <alternativeName>
        <fullName evidence="11">L-serine deaminase</fullName>
    </alternativeName>
</protein>
<accession>A0AAP4A103</accession>
<dbReference type="SUPFAM" id="SSF143548">
    <property type="entry name" value="Serine metabolism enzymes domain"/>
    <property type="match status" value="1"/>
</dbReference>
<name>A0AAP4A103_PAEPO</name>
<feature type="domain" description="Serine dehydratase beta chain" evidence="14">
    <location>
        <begin position="3"/>
        <end position="65"/>
    </location>
</feature>
<evidence type="ECO:0000256" key="9">
    <source>
        <dbReference type="ARBA" id="ARBA00023014"/>
    </source>
</evidence>
<gene>
    <name evidence="15" type="ORF">QDS18_20315</name>
</gene>
<proteinExistence type="inferred from homology"/>
<evidence type="ECO:0000256" key="7">
    <source>
        <dbReference type="ARBA" id="ARBA00022723"/>
    </source>
</evidence>
<evidence type="ECO:0000313" key="15">
    <source>
        <dbReference type="EMBL" id="MDH2333205.1"/>
    </source>
</evidence>
<comment type="caution">
    <text evidence="15">The sequence shown here is derived from an EMBL/GenBank/DDBJ whole genome shotgun (WGS) entry which is preliminary data.</text>
</comment>
<dbReference type="RefSeq" id="WP_218638983.1">
    <property type="nucleotide sequence ID" value="NZ_JARVWT010000010.1"/>
</dbReference>
<comment type="cofactor">
    <cofactor evidence="1">
        <name>[4Fe-4S] cluster</name>
        <dbReference type="ChEBI" id="CHEBI:49883"/>
    </cofactor>
</comment>
<keyword evidence="10" id="KW-0456">Lyase</keyword>
<feature type="region of interest" description="Disordered" evidence="13">
    <location>
        <begin position="1"/>
        <end position="23"/>
    </location>
</feature>
<dbReference type="InterPro" id="IPR005131">
    <property type="entry name" value="Ser_deHydtase_bsu"/>
</dbReference>
<evidence type="ECO:0000313" key="16">
    <source>
        <dbReference type="Proteomes" id="UP001229409"/>
    </source>
</evidence>
<evidence type="ECO:0000256" key="4">
    <source>
        <dbReference type="ARBA" id="ARBA00012093"/>
    </source>
</evidence>
<evidence type="ECO:0000256" key="8">
    <source>
        <dbReference type="ARBA" id="ARBA00023004"/>
    </source>
</evidence>
<dbReference type="GO" id="GO:0006094">
    <property type="term" value="P:gluconeogenesis"/>
    <property type="evidence" value="ECO:0007669"/>
    <property type="project" value="UniProtKB-KW"/>
</dbReference>
<organism evidence="15 16">
    <name type="scientific">Paenibacillus polymyxa</name>
    <name type="common">Bacillus polymyxa</name>
    <dbReference type="NCBI Taxonomy" id="1406"/>
    <lineage>
        <taxon>Bacteria</taxon>
        <taxon>Bacillati</taxon>
        <taxon>Bacillota</taxon>
        <taxon>Bacilli</taxon>
        <taxon>Bacillales</taxon>
        <taxon>Paenibacillaceae</taxon>
        <taxon>Paenibacillus</taxon>
    </lineage>
</organism>
<dbReference type="GO" id="GO:0051539">
    <property type="term" value="F:4 iron, 4 sulfur cluster binding"/>
    <property type="evidence" value="ECO:0007669"/>
    <property type="project" value="UniProtKB-KW"/>
</dbReference>
<dbReference type="EC" id="4.3.1.17" evidence="4"/>
<comment type="similarity">
    <text evidence="3">Belongs to the iron-sulfur dependent L-serine dehydratase family.</text>
</comment>
<dbReference type="PANTHER" id="PTHR30182:SF1">
    <property type="entry name" value="L-SERINE DEHYDRATASE 1"/>
    <property type="match status" value="1"/>
</dbReference>
<dbReference type="InterPro" id="IPR029009">
    <property type="entry name" value="ASB_dom_sf"/>
</dbReference>
<evidence type="ECO:0000256" key="5">
    <source>
        <dbReference type="ARBA" id="ARBA00022432"/>
    </source>
</evidence>